<reference evidence="1 2" key="1">
    <citation type="submission" date="2024-03" db="EMBL/GenBank/DDBJ databases">
        <title>The genome assembly and annotation of the cricket Gryllus longicercus Weissman &amp; Gray.</title>
        <authorList>
            <person name="Szrajer S."/>
            <person name="Gray D."/>
            <person name="Ylla G."/>
        </authorList>
    </citation>
    <scope>NUCLEOTIDE SEQUENCE [LARGE SCALE GENOMIC DNA]</scope>
    <source>
        <strain evidence="1">DAG 2021-001</strain>
        <tissue evidence="1">Whole body minus gut</tissue>
    </source>
</reference>
<evidence type="ECO:0000313" key="1">
    <source>
        <dbReference type="EMBL" id="KAK7791523.1"/>
    </source>
</evidence>
<organism evidence="1 2">
    <name type="scientific">Gryllus longicercus</name>
    <dbReference type="NCBI Taxonomy" id="2509291"/>
    <lineage>
        <taxon>Eukaryota</taxon>
        <taxon>Metazoa</taxon>
        <taxon>Ecdysozoa</taxon>
        <taxon>Arthropoda</taxon>
        <taxon>Hexapoda</taxon>
        <taxon>Insecta</taxon>
        <taxon>Pterygota</taxon>
        <taxon>Neoptera</taxon>
        <taxon>Polyneoptera</taxon>
        <taxon>Orthoptera</taxon>
        <taxon>Ensifera</taxon>
        <taxon>Gryllidea</taxon>
        <taxon>Grylloidea</taxon>
        <taxon>Gryllidae</taxon>
        <taxon>Gryllinae</taxon>
        <taxon>Gryllus</taxon>
    </lineage>
</organism>
<keyword evidence="2" id="KW-1185">Reference proteome</keyword>
<sequence>MIVIYQALSDTVVTLAAQPRKTGNARHTATVKTGLEAQLYKNCILTSVNRQAFENRNFCNESEKCLFLRFLTGKLGCRYYLRTGYIPVYIVLVTRQNMSEITNILP</sequence>
<comment type="caution">
    <text evidence="1">The sequence shown here is derived from an EMBL/GenBank/DDBJ whole genome shotgun (WGS) entry which is preliminary data.</text>
</comment>
<name>A0AAN9VHJ9_9ORTH</name>
<dbReference type="AlphaFoldDB" id="A0AAN9VHJ9"/>
<dbReference type="EMBL" id="JAZDUA010000527">
    <property type="protein sequence ID" value="KAK7791523.1"/>
    <property type="molecule type" value="Genomic_DNA"/>
</dbReference>
<gene>
    <name evidence="1" type="ORF">R5R35_008687</name>
</gene>
<evidence type="ECO:0000313" key="2">
    <source>
        <dbReference type="Proteomes" id="UP001378592"/>
    </source>
</evidence>
<proteinExistence type="predicted"/>
<protein>
    <submittedName>
        <fullName evidence="1">Uncharacterized protein</fullName>
    </submittedName>
</protein>
<accession>A0AAN9VHJ9</accession>
<dbReference type="Proteomes" id="UP001378592">
    <property type="component" value="Unassembled WGS sequence"/>
</dbReference>